<dbReference type="EMBL" id="JAPCKK010000031">
    <property type="protein sequence ID" value="MDP4099033.1"/>
    <property type="molecule type" value="Genomic_DNA"/>
</dbReference>
<name>A0ABT9FWC1_9BACL</name>
<keyword evidence="1" id="KW-1133">Transmembrane helix</keyword>
<comment type="caution">
    <text evidence="2">The sequence shown here is derived from an EMBL/GenBank/DDBJ whole genome shotgun (WGS) entry which is preliminary data.</text>
</comment>
<accession>A0ABT9FWC1</accession>
<keyword evidence="1" id="KW-0812">Transmembrane</keyword>
<evidence type="ECO:0000256" key="1">
    <source>
        <dbReference type="SAM" id="Phobius"/>
    </source>
</evidence>
<dbReference type="RefSeq" id="WP_305756651.1">
    <property type="nucleotide sequence ID" value="NZ_JAPCKK010000031.1"/>
</dbReference>
<feature type="transmembrane region" description="Helical" evidence="1">
    <location>
        <begin position="12"/>
        <end position="30"/>
    </location>
</feature>
<keyword evidence="1" id="KW-0472">Membrane</keyword>
<organism evidence="2 3">
    <name type="scientific">Paenibacillus zeirhizosphaerae</name>
    <dbReference type="NCBI Taxonomy" id="2987519"/>
    <lineage>
        <taxon>Bacteria</taxon>
        <taxon>Bacillati</taxon>
        <taxon>Bacillota</taxon>
        <taxon>Bacilli</taxon>
        <taxon>Bacillales</taxon>
        <taxon>Paenibacillaceae</taxon>
        <taxon>Paenibacillus</taxon>
    </lineage>
</organism>
<dbReference type="Proteomes" id="UP001241848">
    <property type="component" value="Unassembled WGS sequence"/>
</dbReference>
<evidence type="ECO:0000313" key="2">
    <source>
        <dbReference type="EMBL" id="MDP4099033.1"/>
    </source>
</evidence>
<gene>
    <name evidence="2" type="ORF">OIN60_20105</name>
</gene>
<reference evidence="2 3" key="1">
    <citation type="submission" date="2022-10" db="EMBL/GenBank/DDBJ databases">
        <title>Paenibacillus description and whole genome data of maize root bacterial community.</title>
        <authorList>
            <person name="Marton D."/>
            <person name="Farkas M."/>
            <person name="Cserhati M."/>
        </authorList>
    </citation>
    <scope>NUCLEOTIDE SEQUENCE [LARGE SCALE GENOMIC DNA]</scope>
    <source>
        <strain evidence="2 3">P96</strain>
    </source>
</reference>
<evidence type="ECO:0000313" key="3">
    <source>
        <dbReference type="Proteomes" id="UP001241848"/>
    </source>
</evidence>
<sequence length="41" mass="4975">MMDINTKLIKGLIWGILFSLPGWIVVLYWFKHVKEWLQLIM</sequence>
<protein>
    <submittedName>
        <fullName evidence="2">Uncharacterized protein</fullName>
    </submittedName>
</protein>
<proteinExistence type="predicted"/>
<keyword evidence="3" id="KW-1185">Reference proteome</keyword>